<dbReference type="PROSITE" id="PS51372">
    <property type="entry name" value="PRD_2"/>
    <property type="match status" value="1"/>
</dbReference>
<sequence length="423" mass="48647">MSASPLFTRSQRRCHLLLLLFLPAPVLTPEKLCQINRVDAGVAREDIVAVGEEIQRFYQLELHQMVDGSLRIHGTELNRRICLIHALRRALRLSREFVCQAFSTPLRQRLKLLKVEKALYDDTNLQALIHHCELRLGREFNDRDQVFLQLYFKFVLCQRHTPLFSAAQQQWLAQKPERNAAEDVVRHWQKRSHLIPGEGETDFGTLLFALMHAPGPDSLHHPCGVRLRQAVTRLIAHFEQEAGTLFKQRGELRQQLYTHLAQALDRSYFAIGIDNSVALDVAQLYPRLLRTTQVALQAFEAGYQVNLSEEEVSLVAVIFGAWLMQDNALQEKQVLLLTHEDAEAERALERQIREITLLPFTLRYQDLDDFQQQGAPEEIDLVVTPYMTSLPLFSPPLILAQVPLTDEQQMHIRQLLDSGYARS</sequence>
<dbReference type="PANTHER" id="PTHR30185">
    <property type="entry name" value="CRYPTIC BETA-GLUCOSIDE BGL OPERON ANTITERMINATOR"/>
    <property type="match status" value="1"/>
</dbReference>
<keyword evidence="1" id="KW-0677">Repeat</keyword>
<dbReference type="PANTHER" id="PTHR30185:SF14">
    <property type="entry name" value="STATIONARY PHASE-INDUCIBLE PROTEIN CSIE-RELATED"/>
    <property type="match status" value="1"/>
</dbReference>
<organism evidence="3 4">
    <name type="scientific">Candidatus Pantoea multigeneris</name>
    <dbReference type="NCBI Taxonomy" id="2608357"/>
    <lineage>
        <taxon>Bacteria</taxon>
        <taxon>Pseudomonadati</taxon>
        <taxon>Pseudomonadota</taxon>
        <taxon>Gammaproteobacteria</taxon>
        <taxon>Enterobacterales</taxon>
        <taxon>Erwiniaceae</taxon>
        <taxon>Pantoea</taxon>
    </lineage>
</organism>
<name>A0ABX0R6K1_9GAMM</name>
<dbReference type="RefSeq" id="WP_167012844.1">
    <property type="nucleotide sequence ID" value="NZ_VWXF01000001.1"/>
</dbReference>
<dbReference type="SUPFAM" id="SSF63520">
    <property type="entry name" value="PTS-regulatory domain, PRD"/>
    <property type="match status" value="1"/>
</dbReference>
<dbReference type="EMBL" id="VWXF01000001">
    <property type="protein sequence ID" value="NIF21015.1"/>
    <property type="molecule type" value="Genomic_DNA"/>
</dbReference>
<dbReference type="InterPro" id="IPR050661">
    <property type="entry name" value="BglG_antiterminators"/>
</dbReference>
<feature type="domain" description="PRD" evidence="2">
    <location>
        <begin position="222"/>
        <end position="329"/>
    </location>
</feature>
<dbReference type="Gene3D" id="1.10.1790.10">
    <property type="entry name" value="PRD domain"/>
    <property type="match status" value="1"/>
</dbReference>
<evidence type="ECO:0000256" key="1">
    <source>
        <dbReference type="ARBA" id="ARBA00022737"/>
    </source>
</evidence>
<reference evidence="3 4" key="1">
    <citation type="journal article" date="2019" name="bioRxiv">
        <title>Bacteria contribute to plant secondary compound degradation in a generalist herbivore system.</title>
        <authorList>
            <person name="Francoeur C.B."/>
            <person name="Khadempour L."/>
            <person name="Moreira-Soto R.D."/>
            <person name="Gotting K."/>
            <person name="Book A.J."/>
            <person name="Pinto-Tomas A.A."/>
            <person name="Keefover-Ring K."/>
            <person name="Currie C.R."/>
        </authorList>
    </citation>
    <scope>NUCLEOTIDE SEQUENCE [LARGE SCALE GENOMIC DNA]</scope>
    <source>
        <strain evidence="3">Acro-835</strain>
    </source>
</reference>
<dbReference type="Proteomes" id="UP001515683">
    <property type="component" value="Unassembled WGS sequence"/>
</dbReference>
<evidence type="ECO:0000259" key="2">
    <source>
        <dbReference type="PROSITE" id="PS51372"/>
    </source>
</evidence>
<dbReference type="InterPro" id="IPR036634">
    <property type="entry name" value="PRD_sf"/>
</dbReference>
<evidence type="ECO:0000313" key="4">
    <source>
        <dbReference type="Proteomes" id="UP001515683"/>
    </source>
</evidence>
<comment type="caution">
    <text evidence="3">The sequence shown here is derived from an EMBL/GenBank/DDBJ whole genome shotgun (WGS) entry which is preliminary data.</text>
</comment>
<accession>A0ABX0R6K1</accession>
<dbReference type="NCBIfam" id="NF008597">
    <property type="entry name" value="PRK11564.1"/>
    <property type="match status" value="1"/>
</dbReference>
<evidence type="ECO:0000313" key="3">
    <source>
        <dbReference type="EMBL" id="NIF21015.1"/>
    </source>
</evidence>
<protein>
    <submittedName>
        <fullName evidence="3">Stationary phase inducible protein CsiE</fullName>
    </submittedName>
</protein>
<dbReference type="InterPro" id="IPR011608">
    <property type="entry name" value="PRD"/>
</dbReference>
<dbReference type="Pfam" id="PF00874">
    <property type="entry name" value="PRD"/>
    <property type="match status" value="1"/>
</dbReference>
<proteinExistence type="predicted"/>
<gene>
    <name evidence="3" type="primary">csiE</name>
    <name evidence="3" type="ORF">F3J40_05260</name>
</gene>
<keyword evidence="4" id="KW-1185">Reference proteome</keyword>